<dbReference type="Gene3D" id="1.20.1250.20">
    <property type="entry name" value="MFS general substrate transporter like domains"/>
    <property type="match status" value="1"/>
</dbReference>
<dbReference type="KEGG" id="pbap:Pla133_14610"/>
<feature type="transmembrane region" description="Helical" evidence="4">
    <location>
        <begin position="53"/>
        <end position="72"/>
    </location>
</feature>
<dbReference type="Pfam" id="PF07690">
    <property type="entry name" value="MFS_1"/>
    <property type="match status" value="2"/>
</dbReference>
<dbReference type="NCBIfam" id="NF033734">
    <property type="entry name" value="MFS_ArsJ"/>
    <property type="match status" value="1"/>
</dbReference>
<organism evidence="5 6">
    <name type="scientific">Engelhardtia mirabilis</name>
    <dbReference type="NCBI Taxonomy" id="2528011"/>
    <lineage>
        <taxon>Bacteria</taxon>
        <taxon>Pseudomonadati</taxon>
        <taxon>Planctomycetota</taxon>
        <taxon>Planctomycetia</taxon>
        <taxon>Planctomycetia incertae sedis</taxon>
        <taxon>Engelhardtia</taxon>
    </lineage>
</organism>
<dbReference type="RefSeq" id="WP_145064182.1">
    <property type="nucleotide sequence ID" value="NZ_CP036287.1"/>
</dbReference>
<feature type="transmembrane region" description="Helical" evidence="4">
    <location>
        <begin position="286"/>
        <end position="306"/>
    </location>
</feature>
<dbReference type="InterPro" id="IPR036259">
    <property type="entry name" value="MFS_trans_sf"/>
</dbReference>
<gene>
    <name evidence="5" type="ORF">Pla133_14610</name>
</gene>
<dbReference type="Proteomes" id="UP000316921">
    <property type="component" value="Chromosome"/>
</dbReference>
<dbReference type="InterPro" id="IPR047769">
    <property type="entry name" value="MFS_ArsJ"/>
</dbReference>
<feature type="transmembrane region" description="Helical" evidence="4">
    <location>
        <begin position="20"/>
        <end position="41"/>
    </location>
</feature>
<feature type="transmembrane region" description="Helical" evidence="4">
    <location>
        <begin position="214"/>
        <end position="240"/>
    </location>
</feature>
<feature type="transmembrane region" description="Helical" evidence="4">
    <location>
        <begin position="347"/>
        <end position="372"/>
    </location>
</feature>
<feature type="transmembrane region" description="Helical" evidence="4">
    <location>
        <begin position="246"/>
        <end position="265"/>
    </location>
</feature>
<dbReference type="SUPFAM" id="SSF103473">
    <property type="entry name" value="MFS general substrate transporter"/>
    <property type="match status" value="1"/>
</dbReference>
<evidence type="ECO:0000313" key="5">
    <source>
        <dbReference type="EMBL" id="QDU66390.1"/>
    </source>
</evidence>
<keyword evidence="6" id="KW-1185">Reference proteome</keyword>
<evidence type="ECO:0000256" key="3">
    <source>
        <dbReference type="ARBA" id="ARBA00023136"/>
    </source>
</evidence>
<proteinExistence type="predicted"/>
<feature type="transmembrane region" description="Helical" evidence="4">
    <location>
        <begin position="78"/>
        <end position="96"/>
    </location>
</feature>
<evidence type="ECO:0000256" key="2">
    <source>
        <dbReference type="ARBA" id="ARBA00022989"/>
    </source>
</evidence>
<keyword evidence="1 4" id="KW-0812">Transmembrane</keyword>
<keyword evidence="3 4" id="KW-0472">Membrane</keyword>
<dbReference type="InterPro" id="IPR011701">
    <property type="entry name" value="MFS"/>
</dbReference>
<dbReference type="AlphaFoldDB" id="A0A518BHD0"/>
<keyword evidence="2 4" id="KW-1133">Transmembrane helix</keyword>
<evidence type="ECO:0000256" key="1">
    <source>
        <dbReference type="ARBA" id="ARBA00022692"/>
    </source>
</evidence>
<accession>A0A518BHD0</accession>
<dbReference type="EMBL" id="CP036287">
    <property type="protein sequence ID" value="QDU66390.1"/>
    <property type="molecule type" value="Genomic_DNA"/>
</dbReference>
<name>A0A518BHD0_9BACT</name>
<feature type="transmembrane region" description="Helical" evidence="4">
    <location>
        <begin position="312"/>
        <end position="335"/>
    </location>
</feature>
<sequence>MQPDSDSRSQYRVFATVTGAYWAFTLTDGALRTLVLLHLHALGFAPLEIASMFLLYEGLGVVTNFVGGWLGARFGLRALILAGLSLQVVATAGLALRAGELTVAVVLAAQALSGVAKDLTKTGAKSYTKQVVPGGEAGPLLRVVSRLTGSKNALKGVGLLLGGVLLGSVGFKAACGGMAVLLAAGLTGAALGLPRRGATRAVPLSAMFARDRRIRWLSVARLFLFGSRDAWFVLALPVYLRESLGWSFTAVSAFLALWVIAYGTVQASAPRWIARSSDPRCSGVGGWTWALLLPLAAIAVGLPMGLAPAPLLVAGLGLFGVLFASLSALHSYLIVEFAERDRTSLGVGFYYTANAAGRLVGTLISGVLFQALGGGRDGLVACVLASIVLVVCAGLASSSLASHQRARIATR</sequence>
<evidence type="ECO:0000313" key="6">
    <source>
        <dbReference type="Proteomes" id="UP000316921"/>
    </source>
</evidence>
<reference evidence="5 6" key="1">
    <citation type="submission" date="2019-02" db="EMBL/GenBank/DDBJ databases">
        <title>Deep-cultivation of Planctomycetes and their phenomic and genomic characterization uncovers novel biology.</title>
        <authorList>
            <person name="Wiegand S."/>
            <person name="Jogler M."/>
            <person name="Boedeker C."/>
            <person name="Pinto D."/>
            <person name="Vollmers J."/>
            <person name="Rivas-Marin E."/>
            <person name="Kohn T."/>
            <person name="Peeters S.H."/>
            <person name="Heuer A."/>
            <person name="Rast P."/>
            <person name="Oberbeckmann S."/>
            <person name="Bunk B."/>
            <person name="Jeske O."/>
            <person name="Meyerdierks A."/>
            <person name="Storesund J.E."/>
            <person name="Kallscheuer N."/>
            <person name="Luecker S."/>
            <person name="Lage O.M."/>
            <person name="Pohl T."/>
            <person name="Merkel B.J."/>
            <person name="Hornburger P."/>
            <person name="Mueller R.-W."/>
            <person name="Bruemmer F."/>
            <person name="Labrenz M."/>
            <person name="Spormann A.M."/>
            <person name="Op den Camp H."/>
            <person name="Overmann J."/>
            <person name="Amann R."/>
            <person name="Jetten M.S.M."/>
            <person name="Mascher T."/>
            <person name="Medema M.H."/>
            <person name="Devos D.P."/>
            <person name="Kaster A.-K."/>
            <person name="Ovreas L."/>
            <person name="Rohde M."/>
            <person name="Galperin M.Y."/>
            <person name="Jogler C."/>
        </authorList>
    </citation>
    <scope>NUCLEOTIDE SEQUENCE [LARGE SCALE GENOMIC DNA]</scope>
    <source>
        <strain evidence="5 6">Pla133</strain>
    </source>
</reference>
<dbReference type="PANTHER" id="PTHR23547">
    <property type="entry name" value="MAJOR FACILITATOR SUPERFAMILY DOMAIN, GENERAL SUBSTRATE TRANSPORTER"/>
    <property type="match status" value="1"/>
</dbReference>
<evidence type="ECO:0000256" key="4">
    <source>
        <dbReference type="SAM" id="Phobius"/>
    </source>
</evidence>
<feature type="transmembrane region" description="Helical" evidence="4">
    <location>
        <begin position="378"/>
        <end position="401"/>
    </location>
</feature>
<dbReference type="PANTHER" id="PTHR23547:SF1">
    <property type="entry name" value="MAJOR FACILITATOR SUPERFAMILY MFS_1"/>
    <property type="match status" value="1"/>
</dbReference>
<protein>
    <submittedName>
        <fullName evidence="5">Major Facilitator Superfamily protein</fullName>
    </submittedName>
</protein>
<dbReference type="GO" id="GO:0022857">
    <property type="term" value="F:transmembrane transporter activity"/>
    <property type="evidence" value="ECO:0007669"/>
    <property type="project" value="InterPro"/>
</dbReference>